<keyword evidence="2" id="KW-1185">Reference proteome</keyword>
<dbReference type="Pfam" id="PF15139">
    <property type="entry name" value="CFAP95"/>
    <property type="match status" value="1"/>
</dbReference>
<reference evidence="1 2" key="1">
    <citation type="submission" date="2019-04" db="EMBL/GenBank/DDBJ databases">
        <title>Annotation for the trematode Fasciola gigantica.</title>
        <authorList>
            <person name="Choi Y.-J."/>
        </authorList>
    </citation>
    <scope>NUCLEOTIDE SEQUENCE [LARGE SCALE GENOMIC DNA]</scope>
    <source>
        <strain evidence="1">Uganda_cow_1</strain>
    </source>
</reference>
<accession>A0A504Z5A9</accession>
<dbReference type="GO" id="GO:0005886">
    <property type="term" value="C:plasma membrane"/>
    <property type="evidence" value="ECO:0007669"/>
    <property type="project" value="TreeGrafter"/>
</dbReference>
<dbReference type="STRING" id="46835.A0A504Z5A9"/>
<dbReference type="AlphaFoldDB" id="A0A504Z5A9"/>
<dbReference type="PANTHER" id="PTHR35069">
    <property type="entry name" value="PROTEIN C9ORF135"/>
    <property type="match status" value="1"/>
</dbReference>
<dbReference type="EMBL" id="SUNJ01004116">
    <property type="protein sequence ID" value="TPP64680.1"/>
    <property type="molecule type" value="Genomic_DNA"/>
</dbReference>
<dbReference type="PANTHER" id="PTHR35069:SF1">
    <property type="entry name" value="CILIA- AND FLAGELLA-ASSOCIATED PROTEIN 95"/>
    <property type="match status" value="1"/>
</dbReference>
<protein>
    <submittedName>
        <fullName evidence="1">Uncharacterized protein</fullName>
    </submittedName>
</protein>
<comment type="caution">
    <text evidence="1">The sequence shown here is derived from an EMBL/GenBank/DDBJ whole genome shotgun (WGS) entry which is preliminary data.</text>
</comment>
<organism evidence="1 2">
    <name type="scientific">Fasciola gigantica</name>
    <name type="common">Giant liver fluke</name>
    <dbReference type="NCBI Taxonomy" id="46835"/>
    <lineage>
        <taxon>Eukaryota</taxon>
        <taxon>Metazoa</taxon>
        <taxon>Spiralia</taxon>
        <taxon>Lophotrochozoa</taxon>
        <taxon>Platyhelminthes</taxon>
        <taxon>Trematoda</taxon>
        <taxon>Digenea</taxon>
        <taxon>Plagiorchiida</taxon>
        <taxon>Echinostomata</taxon>
        <taxon>Echinostomatoidea</taxon>
        <taxon>Fasciolidae</taxon>
        <taxon>Fasciola</taxon>
    </lineage>
</organism>
<name>A0A504Z5A9_FASGI</name>
<dbReference type="OrthoDB" id="309575at2759"/>
<dbReference type="InterPro" id="IPR027905">
    <property type="entry name" value="CFAP95"/>
</dbReference>
<evidence type="ECO:0000313" key="1">
    <source>
        <dbReference type="EMBL" id="TPP64680.1"/>
    </source>
</evidence>
<evidence type="ECO:0000313" key="2">
    <source>
        <dbReference type="Proteomes" id="UP000316759"/>
    </source>
</evidence>
<dbReference type="Proteomes" id="UP000316759">
    <property type="component" value="Unassembled WGS sequence"/>
</dbReference>
<proteinExistence type="predicted"/>
<sequence>MDMCCDTLKRNEMERPKSFMSYDLAMDSKRLRNIPPTLKELAVAKKVPTMSTYTDEYCTSVPDKAKLSDKTFDPTPGRKLMISQFTDVGSAKRLGQNTWADESGVYANTHIKRQIDACANHMNEILINEKDRCAFFDDDSRN</sequence>
<gene>
    <name evidence="1" type="ORF">FGIG_10307</name>
</gene>